<dbReference type="Ensembl" id="ENSMMOT00000002572.1">
    <property type="protein sequence ID" value="ENSMMOP00000002531.1"/>
    <property type="gene ID" value="ENSMMOG00000002057.1"/>
</dbReference>
<reference evidence="2" key="2">
    <citation type="submission" date="2025-09" db="UniProtKB">
        <authorList>
            <consortium name="Ensembl"/>
        </authorList>
    </citation>
    <scope>IDENTIFICATION</scope>
</reference>
<feature type="region of interest" description="Disordered" evidence="1">
    <location>
        <begin position="58"/>
        <end position="131"/>
    </location>
</feature>
<evidence type="ECO:0000313" key="2">
    <source>
        <dbReference type="Ensembl" id="ENSMMOP00000002531.1"/>
    </source>
</evidence>
<dbReference type="Proteomes" id="UP000261620">
    <property type="component" value="Unplaced"/>
</dbReference>
<evidence type="ECO:0000256" key="1">
    <source>
        <dbReference type="SAM" id="MobiDB-lite"/>
    </source>
</evidence>
<protein>
    <submittedName>
        <fullName evidence="2">Uncharacterized protein</fullName>
    </submittedName>
</protein>
<dbReference type="AlphaFoldDB" id="A0A3Q3VM19"/>
<name>A0A3Q3VM19_MOLML</name>
<sequence>CWPGRWGGGRGALMTSPSADRDLLMHCASLRRLPSAPDLAILSEPARSTRFSFPAAGTQRDEFMVQPSIITRQDRLTPETSSHPRVTVSPPSHRLTPETSSHPRNNVSPPSHCLTPETSSHQSHRLTLVDR</sequence>
<evidence type="ECO:0000313" key="3">
    <source>
        <dbReference type="Proteomes" id="UP000261620"/>
    </source>
</evidence>
<keyword evidence="3" id="KW-1185">Reference proteome</keyword>
<accession>A0A3Q3VM19</accession>
<reference evidence="2" key="1">
    <citation type="submission" date="2025-08" db="UniProtKB">
        <authorList>
            <consortium name="Ensembl"/>
        </authorList>
    </citation>
    <scope>IDENTIFICATION</scope>
</reference>
<feature type="compositionally biased region" description="Polar residues" evidence="1">
    <location>
        <begin position="97"/>
        <end position="109"/>
    </location>
</feature>
<organism evidence="2 3">
    <name type="scientific">Mola mola</name>
    <name type="common">Ocean sunfish</name>
    <name type="synonym">Tetraodon mola</name>
    <dbReference type="NCBI Taxonomy" id="94237"/>
    <lineage>
        <taxon>Eukaryota</taxon>
        <taxon>Metazoa</taxon>
        <taxon>Chordata</taxon>
        <taxon>Craniata</taxon>
        <taxon>Vertebrata</taxon>
        <taxon>Euteleostomi</taxon>
        <taxon>Actinopterygii</taxon>
        <taxon>Neopterygii</taxon>
        <taxon>Teleostei</taxon>
        <taxon>Neoteleostei</taxon>
        <taxon>Acanthomorphata</taxon>
        <taxon>Eupercaria</taxon>
        <taxon>Tetraodontiformes</taxon>
        <taxon>Molidae</taxon>
        <taxon>Mola</taxon>
    </lineage>
</organism>
<proteinExistence type="predicted"/>